<comment type="caution">
    <text evidence="1">The sequence shown here is derived from an EMBL/GenBank/DDBJ whole genome shotgun (WGS) entry which is preliminary data.</text>
</comment>
<proteinExistence type="predicted"/>
<protein>
    <submittedName>
        <fullName evidence="1">Uncharacterized protein</fullName>
    </submittedName>
</protein>
<dbReference type="RefSeq" id="WP_378980322.1">
    <property type="nucleotide sequence ID" value="NZ_JBHRVD010000001.1"/>
</dbReference>
<reference evidence="2" key="1">
    <citation type="journal article" date="2019" name="Int. J. Syst. Evol. Microbiol.">
        <title>The Global Catalogue of Microorganisms (GCM) 10K type strain sequencing project: providing services to taxonomists for standard genome sequencing and annotation.</title>
        <authorList>
            <consortium name="The Broad Institute Genomics Platform"/>
            <consortium name="The Broad Institute Genome Sequencing Center for Infectious Disease"/>
            <person name="Wu L."/>
            <person name="Ma J."/>
        </authorList>
    </citation>
    <scope>NUCLEOTIDE SEQUENCE [LARGE SCALE GENOMIC DNA]</scope>
    <source>
        <strain evidence="2">ICMP 19515</strain>
    </source>
</reference>
<organism evidence="1 2">
    <name type="scientific">Mesorhizobium cantuariense</name>
    <dbReference type="NCBI Taxonomy" id="1300275"/>
    <lineage>
        <taxon>Bacteria</taxon>
        <taxon>Pseudomonadati</taxon>
        <taxon>Pseudomonadota</taxon>
        <taxon>Alphaproteobacteria</taxon>
        <taxon>Hyphomicrobiales</taxon>
        <taxon>Phyllobacteriaceae</taxon>
        <taxon>Mesorhizobium</taxon>
    </lineage>
</organism>
<sequence>MHQATVVKGKNASSGLSLPQCGELLHYAIDRLSIEGAGNLSPHDRARLASAAAILQQIYEALEEHAGR</sequence>
<gene>
    <name evidence="1" type="ORF">ACFOJ9_18455</name>
</gene>
<accession>A0ABV7MQ76</accession>
<keyword evidence="2" id="KW-1185">Reference proteome</keyword>
<name>A0ABV7MQ76_9HYPH</name>
<evidence type="ECO:0000313" key="2">
    <source>
        <dbReference type="Proteomes" id="UP001595648"/>
    </source>
</evidence>
<dbReference type="Proteomes" id="UP001595648">
    <property type="component" value="Unassembled WGS sequence"/>
</dbReference>
<dbReference type="EMBL" id="JBHRVD010000001">
    <property type="protein sequence ID" value="MFC3323728.1"/>
    <property type="molecule type" value="Genomic_DNA"/>
</dbReference>
<evidence type="ECO:0000313" key="1">
    <source>
        <dbReference type="EMBL" id="MFC3323728.1"/>
    </source>
</evidence>